<dbReference type="PATRIC" id="fig|471514.4.peg.2009"/>
<feature type="transmembrane region" description="Helical" evidence="1">
    <location>
        <begin position="184"/>
        <end position="201"/>
    </location>
</feature>
<evidence type="ECO:0000313" key="3">
    <source>
        <dbReference type="EMBL" id="KPV43693.1"/>
    </source>
</evidence>
<feature type="transmembrane region" description="Helical" evidence="1">
    <location>
        <begin position="267"/>
        <end position="287"/>
    </location>
</feature>
<feature type="transmembrane region" description="Helical" evidence="1">
    <location>
        <begin position="207"/>
        <end position="232"/>
    </location>
</feature>
<feature type="transmembrane region" description="Helical" evidence="1">
    <location>
        <begin position="101"/>
        <end position="122"/>
    </location>
</feature>
<keyword evidence="4" id="KW-1185">Reference proteome</keyword>
<dbReference type="InterPro" id="IPR025403">
    <property type="entry name" value="TgpA-like_C"/>
</dbReference>
<feature type="transmembrane region" description="Helical" evidence="1">
    <location>
        <begin position="47"/>
        <end position="64"/>
    </location>
</feature>
<feature type="transmembrane region" description="Helical" evidence="1">
    <location>
        <begin position="71"/>
        <end position="89"/>
    </location>
</feature>
<accession>A0A0N8PP94</accession>
<dbReference type="Proteomes" id="UP000050482">
    <property type="component" value="Unassembled WGS sequence"/>
</dbReference>
<sequence length="394" mass="44675">MSAPTQTYRQMASRRQRWLLMLLVIPVPYVLYTTVLDTSQTSPSGWLLPFVFVLITLLILGLLVDRGVGVRFVYVTALVCTSVAEVPWLTDSAHPADLWAYPLLILSIVYRLHRLVSAVSLIEENRSSFVFELIGIAISTLFMLMVRMNGGIREWLVFVMIVGLAMRIYAMWKAERAETNSQGAKGNFAIILAGTIAALWFGPRLRYWLLLALAGGGAVISLPFLYLLNALLPKHLLAKGLQQQNRKSQLLNSLAHQQHPTASGHSFAWILKVFYVIAFVAAVVLVWRLSRKQLDQVDDKTTDGTVTIRRGRLHSTPHRSFVETDNPVRREYQQWLDMEDKAGHPIELSETPAEFEERLEKLAREGHSTRWKGGLTRAYERVRYGRSSDRNSES</sequence>
<keyword evidence="1" id="KW-0812">Transmembrane</keyword>
<comment type="caution">
    <text evidence="3">The sequence shown here is derived from an EMBL/GenBank/DDBJ whole genome shotgun (WGS) entry which is preliminary data.</text>
</comment>
<dbReference type="STRING" id="471514.AN477_11025"/>
<evidence type="ECO:0000259" key="2">
    <source>
        <dbReference type="Pfam" id="PF13559"/>
    </source>
</evidence>
<dbReference type="Pfam" id="PF13559">
    <property type="entry name" value="DUF4129"/>
    <property type="match status" value="1"/>
</dbReference>
<keyword evidence="1" id="KW-0472">Membrane</keyword>
<protein>
    <recommendedName>
        <fullName evidence="2">Protein-glutamine gamma-glutamyltransferase-like C-terminal domain-containing protein</fullName>
    </recommendedName>
</protein>
<feature type="transmembrane region" description="Helical" evidence="1">
    <location>
        <begin position="129"/>
        <end position="149"/>
    </location>
</feature>
<feature type="transmembrane region" description="Helical" evidence="1">
    <location>
        <begin position="18"/>
        <end position="35"/>
    </location>
</feature>
<dbReference type="RefSeq" id="WP_054969217.1">
    <property type="nucleotide sequence ID" value="NZ_LJCO01000046.1"/>
</dbReference>
<proteinExistence type="predicted"/>
<evidence type="ECO:0000313" key="4">
    <source>
        <dbReference type="Proteomes" id="UP000050482"/>
    </source>
</evidence>
<evidence type="ECO:0000256" key="1">
    <source>
        <dbReference type="SAM" id="Phobius"/>
    </source>
</evidence>
<dbReference type="AlphaFoldDB" id="A0A0N8PP94"/>
<organism evidence="3 4">
    <name type="scientific">Alicyclobacillus ferrooxydans</name>
    <dbReference type="NCBI Taxonomy" id="471514"/>
    <lineage>
        <taxon>Bacteria</taxon>
        <taxon>Bacillati</taxon>
        <taxon>Bacillota</taxon>
        <taxon>Bacilli</taxon>
        <taxon>Bacillales</taxon>
        <taxon>Alicyclobacillaceae</taxon>
        <taxon>Alicyclobacillus</taxon>
    </lineage>
</organism>
<feature type="domain" description="Protein-glutamine gamma-glutamyltransferase-like C-terminal" evidence="2">
    <location>
        <begin position="335"/>
        <end position="386"/>
    </location>
</feature>
<name>A0A0N8PP94_9BACL</name>
<reference evidence="3 4" key="1">
    <citation type="submission" date="2015-09" db="EMBL/GenBank/DDBJ databases">
        <title>Draft genome sequence of Alicyclobacillus ferrooxydans DSM 22381.</title>
        <authorList>
            <person name="Hemp J."/>
        </authorList>
    </citation>
    <scope>NUCLEOTIDE SEQUENCE [LARGE SCALE GENOMIC DNA]</scope>
    <source>
        <strain evidence="3 4">TC-34</strain>
    </source>
</reference>
<keyword evidence="1" id="KW-1133">Transmembrane helix</keyword>
<gene>
    <name evidence="3" type="ORF">AN477_11025</name>
</gene>
<dbReference type="EMBL" id="LJCO01000046">
    <property type="protein sequence ID" value="KPV43693.1"/>
    <property type="molecule type" value="Genomic_DNA"/>
</dbReference>
<feature type="transmembrane region" description="Helical" evidence="1">
    <location>
        <begin position="155"/>
        <end position="172"/>
    </location>
</feature>